<dbReference type="Proteomes" id="UP000199478">
    <property type="component" value="Unassembled WGS sequence"/>
</dbReference>
<evidence type="ECO:0000313" key="12">
    <source>
        <dbReference type="Proteomes" id="UP000199478"/>
    </source>
</evidence>
<dbReference type="PANTHER" id="PTHR35011:SF11">
    <property type="entry name" value="TRAP TRANSPORTER SMALL PERMEASE PROTEIN"/>
    <property type="match status" value="1"/>
</dbReference>
<dbReference type="OrthoDB" id="4964541at2"/>
<dbReference type="GO" id="GO:0015740">
    <property type="term" value="P:C4-dicarboxylate transport"/>
    <property type="evidence" value="ECO:0007669"/>
    <property type="project" value="TreeGrafter"/>
</dbReference>
<keyword evidence="4 9" id="KW-0997">Cell inner membrane</keyword>
<keyword evidence="5 9" id="KW-0812">Transmembrane</keyword>
<keyword evidence="3" id="KW-1003">Cell membrane</keyword>
<comment type="function">
    <text evidence="9">Part of the tripartite ATP-independent periplasmic (TRAP) transport system.</text>
</comment>
<evidence type="ECO:0000259" key="10">
    <source>
        <dbReference type="Pfam" id="PF04290"/>
    </source>
</evidence>
<dbReference type="Pfam" id="PF04290">
    <property type="entry name" value="DctQ"/>
    <property type="match status" value="1"/>
</dbReference>
<dbReference type="STRING" id="390270.SAMN04488005_2647"/>
<evidence type="ECO:0000256" key="2">
    <source>
        <dbReference type="ARBA" id="ARBA00022448"/>
    </source>
</evidence>
<evidence type="ECO:0000256" key="1">
    <source>
        <dbReference type="ARBA" id="ARBA00004429"/>
    </source>
</evidence>
<organism evidence="11 12">
    <name type="scientific">Yoonia tamlensis</name>
    <dbReference type="NCBI Taxonomy" id="390270"/>
    <lineage>
        <taxon>Bacteria</taxon>
        <taxon>Pseudomonadati</taxon>
        <taxon>Pseudomonadota</taxon>
        <taxon>Alphaproteobacteria</taxon>
        <taxon>Rhodobacterales</taxon>
        <taxon>Paracoccaceae</taxon>
        <taxon>Yoonia</taxon>
    </lineage>
</organism>
<dbReference type="InterPro" id="IPR055348">
    <property type="entry name" value="DctQ"/>
</dbReference>
<feature type="transmembrane region" description="Helical" evidence="9">
    <location>
        <begin position="57"/>
        <end position="75"/>
    </location>
</feature>
<proteinExistence type="inferred from homology"/>
<feature type="transmembrane region" description="Helical" evidence="9">
    <location>
        <begin position="96"/>
        <end position="117"/>
    </location>
</feature>
<keyword evidence="7 9" id="KW-0472">Membrane</keyword>
<evidence type="ECO:0000256" key="3">
    <source>
        <dbReference type="ARBA" id="ARBA00022475"/>
    </source>
</evidence>
<gene>
    <name evidence="11" type="ORF">SAMN04488005_2647</name>
</gene>
<evidence type="ECO:0000256" key="4">
    <source>
        <dbReference type="ARBA" id="ARBA00022519"/>
    </source>
</evidence>
<protein>
    <recommendedName>
        <fullName evidence="9">TRAP transporter small permease protein</fullName>
    </recommendedName>
</protein>
<dbReference type="InterPro" id="IPR007387">
    <property type="entry name" value="TRAP_DctQ"/>
</dbReference>
<dbReference type="GO" id="GO:0022857">
    <property type="term" value="F:transmembrane transporter activity"/>
    <property type="evidence" value="ECO:0007669"/>
    <property type="project" value="UniProtKB-UniRule"/>
</dbReference>
<sequence>MSDRKSIIDRCESVLAGVQWLSIFLASIALVVLIVTFGWLVFGRYVLNVTPTWVEQLALILVCYIAFLGAAAGVRDDTHLGVSLFRDLLPTGAQKLVMIAIDFVLAFFGGIMCYAGIALMRFGWDSLIPMLDIPESFRTLAITSCGALVVLHAGSRGIIRILTFSDWHPNTDKLES</sequence>
<feature type="transmembrane region" description="Helical" evidence="9">
    <location>
        <begin position="20"/>
        <end position="42"/>
    </location>
</feature>
<reference evidence="12" key="1">
    <citation type="submission" date="2016-10" db="EMBL/GenBank/DDBJ databases">
        <authorList>
            <person name="Varghese N."/>
            <person name="Submissions S."/>
        </authorList>
    </citation>
    <scope>NUCLEOTIDE SEQUENCE [LARGE SCALE GENOMIC DNA]</scope>
    <source>
        <strain evidence="12">DSM 26879</strain>
    </source>
</reference>
<keyword evidence="2 9" id="KW-0813">Transport</keyword>
<evidence type="ECO:0000256" key="9">
    <source>
        <dbReference type="RuleBase" id="RU369079"/>
    </source>
</evidence>
<dbReference type="EMBL" id="FOYP01000002">
    <property type="protein sequence ID" value="SFR53296.1"/>
    <property type="molecule type" value="Genomic_DNA"/>
</dbReference>
<evidence type="ECO:0000256" key="6">
    <source>
        <dbReference type="ARBA" id="ARBA00022989"/>
    </source>
</evidence>
<accession>A0A1I6HFM7</accession>
<keyword evidence="6 9" id="KW-1133">Transmembrane helix</keyword>
<comment type="caution">
    <text evidence="9">Lacks conserved residue(s) required for the propagation of feature annotation.</text>
</comment>
<name>A0A1I6HFM7_9RHOB</name>
<dbReference type="GO" id="GO:0005886">
    <property type="term" value="C:plasma membrane"/>
    <property type="evidence" value="ECO:0007669"/>
    <property type="project" value="UniProtKB-SubCell"/>
</dbReference>
<comment type="similarity">
    <text evidence="8 9">Belongs to the TRAP transporter small permease family.</text>
</comment>
<feature type="domain" description="Tripartite ATP-independent periplasmic transporters DctQ component" evidence="10">
    <location>
        <begin position="34"/>
        <end position="154"/>
    </location>
</feature>
<evidence type="ECO:0000313" key="11">
    <source>
        <dbReference type="EMBL" id="SFR53296.1"/>
    </source>
</evidence>
<evidence type="ECO:0000256" key="8">
    <source>
        <dbReference type="ARBA" id="ARBA00038436"/>
    </source>
</evidence>
<dbReference type="PANTHER" id="PTHR35011">
    <property type="entry name" value="2,3-DIKETO-L-GULONATE TRAP TRANSPORTER SMALL PERMEASE PROTEIN YIAM"/>
    <property type="match status" value="1"/>
</dbReference>
<comment type="subunit">
    <text evidence="9">The complex comprises the extracytoplasmic solute receptor protein and the two transmembrane proteins.</text>
</comment>
<evidence type="ECO:0000256" key="5">
    <source>
        <dbReference type="ARBA" id="ARBA00022692"/>
    </source>
</evidence>
<comment type="subcellular location">
    <subcellularLocation>
        <location evidence="1 9">Cell inner membrane</location>
        <topology evidence="1 9">Multi-pass membrane protein</topology>
    </subcellularLocation>
</comment>
<keyword evidence="12" id="KW-1185">Reference proteome</keyword>
<dbReference type="AlphaFoldDB" id="A0A1I6HFM7"/>
<dbReference type="RefSeq" id="WP_090201001.1">
    <property type="nucleotide sequence ID" value="NZ_FOYP01000002.1"/>
</dbReference>
<evidence type="ECO:0000256" key="7">
    <source>
        <dbReference type="ARBA" id="ARBA00023136"/>
    </source>
</evidence>